<evidence type="ECO:0000313" key="3">
    <source>
        <dbReference type="Proteomes" id="UP000325440"/>
    </source>
</evidence>
<name>A0A5E4MAP0_9HEMI</name>
<evidence type="ECO:0000256" key="1">
    <source>
        <dbReference type="SAM" id="MobiDB-lite"/>
    </source>
</evidence>
<dbReference type="AlphaFoldDB" id="A0A5E4MAP0"/>
<organism evidence="2 3">
    <name type="scientific">Cinara cedri</name>
    <dbReference type="NCBI Taxonomy" id="506608"/>
    <lineage>
        <taxon>Eukaryota</taxon>
        <taxon>Metazoa</taxon>
        <taxon>Ecdysozoa</taxon>
        <taxon>Arthropoda</taxon>
        <taxon>Hexapoda</taxon>
        <taxon>Insecta</taxon>
        <taxon>Pterygota</taxon>
        <taxon>Neoptera</taxon>
        <taxon>Paraneoptera</taxon>
        <taxon>Hemiptera</taxon>
        <taxon>Sternorrhyncha</taxon>
        <taxon>Aphidomorpha</taxon>
        <taxon>Aphidoidea</taxon>
        <taxon>Aphididae</taxon>
        <taxon>Lachninae</taxon>
        <taxon>Cinara</taxon>
    </lineage>
</organism>
<feature type="region of interest" description="Disordered" evidence="1">
    <location>
        <begin position="60"/>
        <end position="83"/>
    </location>
</feature>
<reference evidence="2 3" key="1">
    <citation type="submission" date="2019-08" db="EMBL/GenBank/DDBJ databases">
        <authorList>
            <person name="Alioto T."/>
            <person name="Alioto T."/>
            <person name="Gomez Garrido J."/>
        </authorList>
    </citation>
    <scope>NUCLEOTIDE SEQUENCE [LARGE SCALE GENOMIC DNA]</scope>
</reference>
<evidence type="ECO:0000313" key="2">
    <source>
        <dbReference type="EMBL" id="VVC29163.1"/>
    </source>
</evidence>
<dbReference type="Proteomes" id="UP000325440">
    <property type="component" value="Unassembled WGS sequence"/>
</dbReference>
<accession>A0A5E4MAP0</accession>
<gene>
    <name evidence="2" type="ORF">CINCED_3A021219</name>
</gene>
<protein>
    <submittedName>
        <fullName evidence="2">Uncharacterized protein</fullName>
    </submittedName>
</protein>
<dbReference type="OrthoDB" id="6628920at2759"/>
<keyword evidence="3" id="KW-1185">Reference proteome</keyword>
<proteinExistence type="predicted"/>
<dbReference type="EMBL" id="CABPRJ010000488">
    <property type="protein sequence ID" value="VVC29163.1"/>
    <property type="molecule type" value="Genomic_DNA"/>
</dbReference>
<sequence length="83" mass="9593">MVRFIVEQRVTIVKMHSKCRDCVAETLQKFRTKQCAIASDCNSFVRTIRENWLSCRHESYPSEDHSIASKRSHSARQCSSESA</sequence>